<dbReference type="Gene3D" id="3.30.420.10">
    <property type="entry name" value="Ribonuclease H-like superfamily/Ribonuclease H"/>
    <property type="match status" value="2"/>
</dbReference>
<sequence>MTPAVEMNNPWLVFGLRAFAQTLNRSHYGRFRRFLCSNARATAGGAGNGMAVKKVTLSNFWSVLEDLRIRVRQSDFVAIDLEMTGVTSAPWRDFFEFDRSDVRYLKVKDSAEKFAVAQFGVCTFRWDATQCSFVAHPLNFYIFPRQEPFVEGAAYEFLCQTTSISFLAKYQFDFNAYIREGMSYLSKAQEAEALQNLRSACENDLCSTSYNSYERVEIPTVRTSDLLFSERMKIRFHEWREGVLKYPEDCTLEGQSCSPKTQFQTVFFKLRPAVMLNGFTSHKLKLIQWVLRKHFNDLRYICVSGENNSSQKLVVYTDSKEDMASLMKEVKEDQLKCREVKIHSAVGFRHVIDLLSSEEKLIIGHNCFLDFAHIHSKFIGQLPSSMEEFTLSVNKNFPHIIDTKHLICSNHVIQYLMSKRSKSLSSAFSVLCPKIYSASQNSASSRSYVKVEVQADESGSSYWNSGAKHEAGYDAFMTGCVFAQACAHFGIEFEQDSLAMDLPRNEKLQNYINILYPSWNSGTVIDLRTGAERSDSGYKRKYPRIEFPNIALVWGFSSKLKPKDFEECLCKVFGSAAVISVFCLDRTAVLIQFNKKEFVDHFLVLKDALERDDGPISVLHPLAKVLDGGNTYAADYETYKEICGCLASKLMFAEQAEAMGIKWKTKIRTGSVEKGEIYSYTDIAENHLNISLIRQQSEIKDASGEQEQTREDVLTSCMLRS</sequence>
<evidence type="ECO:0000256" key="1">
    <source>
        <dbReference type="ARBA" id="ARBA00001968"/>
    </source>
</evidence>
<proteinExistence type="inferred from homology"/>
<dbReference type="InterPro" id="IPR051181">
    <property type="entry name" value="CAF1_poly(A)_ribonucleases"/>
</dbReference>
<organism evidence="4 6">
    <name type="scientific">Vanilla planifolia</name>
    <name type="common">Vanilla</name>
    <dbReference type="NCBI Taxonomy" id="51239"/>
    <lineage>
        <taxon>Eukaryota</taxon>
        <taxon>Viridiplantae</taxon>
        <taxon>Streptophyta</taxon>
        <taxon>Embryophyta</taxon>
        <taxon>Tracheophyta</taxon>
        <taxon>Spermatophyta</taxon>
        <taxon>Magnoliopsida</taxon>
        <taxon>Liliopsida</taxon>
        <taxon>Asparagales</taxon>
        <taxon>Orchidaceae</taxon>
        <taxon>Vanilloideae</taxon>
        <taxon>Vanilleae</taxon>
        <taxon>Vanilla</taxon>
    </lineage>
</organism>
<dbReference type="SUPFAM" id="SSF53098">
    <property type="entry name" value="Ribonuclease H-like"/>
    <property type="match status" value="1"/>
</dbReference>
<dbReference type="InterPro" id="IPR036397">
    <property type="entry name" value="RNaseH_sf"/>
</dbReference>
<evidence type="ECO:0000313" key="5">
    <source>
        <dbReference type="Proteomes" id="UP000636800"/>
    </source>
</evidence>
<dbReference type="Proteomes" id="UP000639772">
    <property type="component" value="Chromosome 9"/>
</dbReference>
<evidence type="ECO:0000313" key="6">
    <source>
        <dbReference type="Proteomes" id="UP000639772"/>
    </source>
</evidence>
<keyword evidence="5" id="KW-1185">Reference proteome</keyword>
<dbReference type="EMBL" id="JADCNM010000009">
    <property type="protein sequence ID" value="KAG0468262.1"/>
    <property type="molecule type" value="Genomic_DNA"/>
</dbReference>
<dbReference type="EMBL" id="JADCNL010000009">
    <property type="protein sequence ID" value="KAG0466623.1"/>
    <property type="molecule type" value="Genomic_DNA"/>
</dbReference>
<dbReference type="InterPro" id="IPR012337">
    <property type="entry name" value="RNaseH-like_sf"/>
</dbReference>
<protein>
    <submittedName>
        <fullName evidence="4">Uncharacterized protein</fullName>
    </submittedName>
</protein>
<dbReference type="PANTHER" id="PTHR15092:SF22">
    <property type="entry name" value="POLY(A)-SPECIFIC RIBONUCLEASE PNLDC1"/>
    <property type="match status" value="1"/>
</dbReference>
<dbReference type="GO" id="GO:0003723">
    <property type="term" value="F:RNA binding"/>
    <property type="evidence" value="ECO:0007669"/>
    <property type="project" value="TreeGrafter"/>
</dbReference>
<comment type="similarity">
    <text evidence="2">Belongs to the CAF1 family.</text>
</comment>
<evidence type="ECO:0000256" key="2">
    <source>
        <dbReference type="ARBA" id="ARBA00008372"/>
    </source>
</evidence>
<name>A0A835UNK5_VANPL</name>
<dbReference type="OrthoDB" id="1432093at2759"/>
<dbReference type="PANTHER" id="PTHR15092">
    <property type="entry name" value="POLY A -SPECIFIC RIBONUCLEASE/TARGET OF EGR1, MEMBER 1"/>
    <property type="match status" value="1"/>
</dbReference>
<comment type="caution">
    <text evidence="4">The sequence shown here is derived from an EMBL/GenBank/DDBJ whole genome shotgun (WGS) entry which is preliminary data.</text>
</comment>
<gene>
    <name evidence="4" type="ORF">HPP92_017590</name>
    <name evidence="3" type="ORF">HPP92_018203</name>
</gene>
<dbReference type="AlphaFoldDB" id="A0A835UNK5"/>
<dbReference type="InterPro" id="IPR006941">
    <property type="entry name" value="RNase_CAF1"/>
</dbReference>
<comment type="cofactor">
    <cofactor evidence="1">
        <name>a divalent metal cation</name>
        <dbReference type="ChEBI" id="CHEBI:60240"/>
    </cofactor>
</comment>
<dbReference type="GO" id="GO:0000175">
    <property type="term" value="F:3'-5'-RNA exonuclease activity"/>
    <property type="evidence" value="ECO:0007669"/>
    <property type="project" value="TreeGrafter"/>
</dbReference>
<reference evidence="5 6" key="1">
    <citation type="journal article" date="2020" name="Nat. Food">
        <title>A phased Vanilla planifolia genome enables genetic improvement of flavour and production.</title>
        <authorList>
            <person name="Hasing T."/>
            <person name="Tang H."/>
            <person name="Brym M."/>
            <person name="Khazi F."/>
            <person name="Huang T."/>
            <person name="Chambers A.H."/>
        </authorList>
    </citation>
    <scope>NUCLEOTIDE SEQUENCE [LARGE SCALE GENOMIC DNA]</scope>
    <source>
        <tissue evidence="4">Leaf</tissue>
    </source>
</reference>
<dbReference type="Proteomes" id="UP000636800">
    <property type="component" value="Unassembled WGS sequence"/>
</dbReference>
<accession>A0A835UNK5</accession>
<evidence type="ECO:0000313" key="3">
    <source>
        <dbReference type="EMBL" id="KAG0466623.1"/>
    </source>
</evidence>
<dbReference type="Pfam" id="PF04857">
    <property type="entry name" value="CAF1"/>
    <property type="match status" value="1"/>
</dbReference>
<evidence type="ECO:0000313" key="4">
    <source>
        <dbReference type="EMBL" id="KAG0468262.1"/>
    </source>
</evidence>